<dbReference type="Gene3D" id="2.120.10.30">
    <property type="entry name" value="TolB, C-terminal domain"/>
    <property type="match status" value="1"/>
</dbReference>
<protein>
    <recommendedName>
        <fullName evidence="3">MULE transposase domain-containing protein</fullName>
    </recommendedName>
</protein>
<keyword evidence="1" id="KW-0677">Repeat</keyword>
<reference evidence="4" key="1">
    <citation type="submission" date="2021-02" db="EMBL/GenBank/DDBJ databases">
        <authorList>
            <person name="Nowell W R."/>
        </authorList>
    </citation>
    <scope>NUCLEOTIDE SEQUENCE</scope>
</reference>
<feature type="compositionally biased region" description="Basic and acidic residues" evidence="2">
    <location>
        <begin position="46"/>
        <end position="57"/>
    </location>
</feature>
<comment type="caution">
    <text evidence="4">The sequence shown here is derived from an EMBL/GenBank/DDBJ whole genome shotgun (WGS) entry which is preliminary data.</text>
</comment>
<dbReference type="Pfam" id="PF01436">
    <property type="entry name" value="NHL"/>
    <property type="match status" value="1"/>
</dbReference>
<sequence>MALTNAQKQKRYRENLKAVDLYHAMKAKHAERMRIYRQSLTGQTKQDCDKRHAESQRTYRNKNKVSKNGFSTRQSFRKAMKKAKRALSKDLNTKIMVVRALAQAVGIVPPNDYQRTTRQLSSNIKSNVISFYCRDDILCQMPGKRDTIVVNHDRNKTTYQKRILLYKIPEAYELFLTEHPVYANANGSQCSNLHSFTSILVCDESNYDSGGQGCESDLSQLNGPLETVVDNLGTIYVTDRSNHRIMRWSKGSTRSTVITGGNGSGPQSNQLSYPYFLFIDRQDINNVYICGGKCEHEHTAAPELIEVQQTRQQIKQRVLNELTLIGAVYDVEMSKTCMSSTAIAIFPTIDKTYQGFASNRRKAAPFLLLDETRVRRERLLLFSSDVQLELLFNSTTIYMDGTFSRAPSHFFQLFVIHAVNFDTCVPVVFRLLVGKKASTYKQIFNELKTIASRKGMNFSPAVIMSDFESALVSAVKSEFPSSQHKCCFFHFCQAIYRQMQTLGLQQYYGSDETFRLLCRKIMALALMPLDKVLNGLEGIKNSAQNLFNSEMSKLLEYFEKNWRSNIELWNLFGFDSRANNACEGYHNRVSSRLHRRHPNIWQLINFMKMEEKRVENIRFQWSAGASRIKNKRTVALKKRIDTLYKRYSDYLINASDLLHGLSFIVAKKNDLRKRNYINISQ</sequence>
<dbReference type="PANTHER" id="PTHR47160">
    <property type="entry name" value="PUTATIVE-RELATED"/>
    <property type="match status" value="1"/>
</dbReference>
<evidence type="ECO:0000259" key="3">
    <source>
        <dbReference type="Pfam" id="PF10551"/>
    </source>
</evidence>
<dbReference type="InterPro" id="IPR011042">
    <property type="entry name" value="6-blade_b-propeller_TolB-like"/>
</dbReference>
<dbReference type="AlphaFoldDB" id="A0A819VBM7"/>
<dbReference type="PANTHER" id="PTHR47160:SF8">
    <property type="entry name" value="MULE TRANSPOSASE DOMAIN-CONTAINING PROTEIN"/>
    <property type="match status" value="1"/>
</dbReference>
<dbReference type="SUPFAM" id="SSF101898">
    <property type="entry name" value="NHL repeat"/>
    <property type="match status" value="1"/>
</dbReference>
<accession>A0A819VBM7</accession>
<name>A0A819VBM7_9BILA</name>
<evidence type="ECO:0000256" key="2">
    <source>
        <dbReference type="SAM" id="MobiDB-lite"/>
    </source>
</evidence>
<evidence type="ECO:0000313" key="4">
    <source>
        <dbReference type="EMBL" id="CAF4106812.1"/>
    </source>
</evidence>
<evidence type="ECO:0000313" key="5">
    <source>
        <dbReference type="Proteomes" id="UP000663866"/>
    </source>
</evidence>
<dbReference type="InterPro" id="IPR001258">
    <property type="entry name" value="NHL_repeat"/>
</dbReference>
<dbReference type="InterPro" id="IPR018289">
    <property type="entry name" value="MULE_transposase_dom"/>
</dbReference>
<dbReference type="EMBL" id="CAJOBG010004353">
    <property type="protein sequence ID" value="CAF4106812.1"/>
    <property type="molecule type" value="Genomic_DNA"/>
</dbReference>
<feature type="domain" description="MULE transposase" evidence="3">
    <location>
        <begin position="397"/>
        <end position="493"/>
    </location>
</feature>
<organism evidence="4 5">
    <name type="scientific">Rotaria magnacalcarata</name>
    <dbReference type="NCBI Taxonomy" id="392030"/>
    <lineage>
        <taxon>Eukaryota</taxon>
        <taxon>Metazoa</taxon>
        <taxon>Spiralia</taxon>
        <taxon>Gnathifera</taxon>
        <taxon>Rotifera</taxon>
        <taxon>Eurotatoria</taxon>
        <taxon>Bdelloidea</taxon>
        <taxon>Philodinida</taxon>
        <taxon>Philodinidae</taxon>
        <taxon>Rotaria</taxon>
    </lineage>
</organism>
<feature type="region of interest" description="Disordered" evidence="2">
    <location>
        <begin position="38"/>
        <end position="74"/>
    </location>
</feature>
<dbReference type="Proteomes" id="UP000663866">
    <property type="component" value="Unassembled WGS sequence"/>
</dbReference>
<evidence type="ECO:0000256" key="1">
    <source>
        <dbReference type="ARBA" id="ARBA00022737"/>
    </source>
</evidence>
<gene>
    <name evidence="4" type="ORF">OVN521_LOCUS21200</name>
</gene>
<dbReference type="Pfam" id="PF10551">
    <property type="entry name" value="MULE"/>
    <property type="match status" value="1"/>
</dbReference>
<proteinExistence type="predicted"/>
<keyword evidence="5" id="KW-1185">Reference proteome</keyword>